<dbReference type="Proteomes" id="UP000178977">
    <property type="component" value="Unassembled WGS sequence"/>
</dbReference>
<evidence type="ECO:0000313" key="1">
    <source>
        <dbReference type="EMBL" id="OHA09766.1"/>
    </source>
</evidence>
<gene>
    <name evidence="1" type="ORF">A3A44_02655</name>
</gene>
<dbReference type="AlphaFoldDB" id="A0A1G2LDR6"/>
<dbReference type="EMBL" id="MHQT01000013">
    <property type="protein sequence ID" value="OHA09766.1"/>
    <property type="molecule type" value="Genomic_DNA"/>
</dbReference>
<organism evidence="1 2">
    <name type="scientific">Candidatus Sungbacteria bacterium RIFCSPLOWO2_01_FULL_60_25</name>
    <dbReference type="NCBI Taxonomy" id="1802281"/>
    <lineage>
        <taxon>Bacteria</taxon>
        <taxon>Candidatus Sungiibacteriota</taxon>
    </lineage>
</organism>
<evidence type="ECO:0000313" key="2">
    <source>
        <dbReference type="Proteomes" id="UP000178977"/>
    </source>
</evidence>
<name>A0A1G2LDR6_9BACT</name>
<accession>A0A1G2LDR6</accession>
<sequence length="70" mass="8535">MYNWSTDEKKIKAAGRTAYERWKLEQTVNYGLRGEKISARLLKKYWQKIFMDAPTRRYLSFLLWPGKKKF</sequence>
<reference evidence="1 2" key="1">
    <citation type="journal article" date="2016" name="Nat. Commun.">
        <title>Thousands of microbial genomes shed light on interconnected biogeochemical processes in an aquifer system.</title>
        <authorList>
            <person name="Anantharaman K."/>
            <person name="Brown C.T."/>
            <person name="Hug L.A."/>
            <person name="Sharon I."/>
            <person name="Castelle C.J."/>
            <person name="Probst A.J."/>
            <person name="Thomas B.C."/>
            <person name="Singh A."/>
            <person name="Wilkins M.J."/>
            <person name="Karaoz U."/>
            <person name="Brodie E.L."/>
            <person name="Williams K.H."/>
            <person name="Hubbard S.S."/>
            <person name="Banfield J.F."/>
        </authorList>
    </citation>
    <scope>NUCLEOTIDE SEQUENCE [LARGE SCALE GENOMIC DNA]</scope>
</reference>
<proteinExistence type="predicted"/>
<protein>
    <submittedName>
        <fullName evidence="1">Uncharacterized protein</fullName>
    </submittedName>
</protein>
<comment type="caution">
    <text evidence="1">The sequence shown here is derived from an EMBL/GenBank/DDBJ whole genome shotgun (WGS) entry which is preliminary data.</text>
</comment>